<accession>A0A915L0J3</accession>
<proteinExistence type="predicted"/>
<evidence type="ECO:0000313" key="2">
    <source>
        <dbReference type="Proteomes" id="UP000887565"/>
    </source>
</evidence>
<evidence type="ECO:0000313" key="3">
    <source>
        <dbReference type="WBParaSite" id="nRc.2.0.1.t43278-RA"/>
    </source>
</evidence>
<name>A0A915L0J3_ROMCU</name>
<evidence type="ECO:0000256" key="1">
    <source>
        <dbReference type="SAM" id="MobiDB-lite"/>
    </source>
</evidence>
<reference evidence="3" key="1">
    <citation type="submission" date="2022-11" db="UniProtKB">
        <authorList>
            <consortium name="WormBaseParasite"/>
        </authorList>
    </citation>
    <scope>IDENTIFICATION</scope>
</reference>
<dbReference type="AlphaFoldDB" id="A0A915L0J3"/>
<sequence length="66" mass="7664">MPPHPKAKTAVIKGRALENFKSLAEHHSVRRLQYLKIHHIFGRGDLEPPIEEQTSDDDEEEVQYTE</sequence>
<protein>
    <submittedName>
        <fullName evidence="3">Uncharacterized protein</fullName>
    </submittedName>
</protein>
<feature type="compositionally biased region" description="Acidic residues" evidence="1">
    <location>
        <begin position="48"/>
        <end position="66"/>
    </location>
</feature>
<keyword evidence="2" id="KW-1185">Reference proteome</keyword>
<dbReference type="WBParaSite" id="nRc.2.0.1.t43278-RA">
    <property type="protein sequence ID" value="nRc.2.0.1.t43278-RA"/>
    <property type="gene ID" value="nRc.2.0.1.g43278"/>
</dbReference>
<dbReference type="Proteomes" id="UP000887565">
    <property type="component" value="Unplaced"/>
</dbReference>
<feature type="region of interest" description="Disordered" evidence="1">
    <location>
        <begin position="45"/>
        <end position="66"/>
    </location>
</feature>
<organism evidence="2 3">
    <name type="scientific">Romanomermis culicivorax</name>
    <name type="common">Nematode worm</name>
    <dbReference type="NCBI Taxonomy" id="13658"/>
    <lineage>
        <taxon>Eukaryota</taxon>
        <taxon>Metazoa</taxon>
        <taxon>Ecdysozoa</taxon>
        <taxon>Nematoda</taxon>
        <taxon>Enoplea</taxon>
        <taxon>Dorylaimia</taxon>
        <taxon>Mermithida</taxon>
        <taxon>Mermithoidea</taxon>
        <taxon>Mermithidae</taxon>
        <taxon>Romanomermis</taxon>
    </lineage>
</organism>